<reference evidence="2 3" key="1">
    <citation type="submission" date="2020-09" db="EMBL/GenBank/DDBJ databases">
        <authorList>
            <person name="Yoon J.-W."/>
        </authorList>
    </citation>
    <scope>NUCLEOTIDE SEQUENCE [LARGE SCALE GENOMIC DNA]</scope>
    <source>
        <strain evidence="2 3">KMU-140</strain>
    </source>
</reference>
<dbReference type="RefSeq" id="WP_190788477.1">
    <property type="nucleotide sequence ID" value="NZ_JACXLC010000001.1"/>
</dbReference>
<dbReference type="EMBL" id="JACXLC010000001">
    <property type="protein sequence ID" value="MBD2843075.1"/>
    <property type="molecule type" value="Genomic_DNA"/>
</dbReference>
<evidence type="ECO:0000256" key="1">
    <source>
        <dbReference type="SAM" id="MobiDB-lite"/>
    </source>
</evidence>
<dbReference type="Proteomes" id="UP000635384">
    <property type="component" value="Unassembled WGS sequence"/>
</dbReference>
<accession>A0ABR8KU00</accession>
<sequence length="86" mass="8479">MLGKIIGAAVGGKLAKQTKGIGGTTGAMIGAAAPFVLSRLSIPAMIALGVGGYAAKKFFGKDSEEQPQPTNPETAPVASVPQPATA</sequence>
<keyword evidence="3" id="KW-1185">Reference proteome</keyword>
<gene>
    <name evidence="2" type="ORF">IB285_12505</name>
</gene>
<protein>
    <submittedName>
        <fullName evidence="2">Uncharacterized protein</fullName>
    </submittedName>
</protein>
<comment type="caution">
    <text evidence="2">The sequence shown here is derived from an EMBL/GenBank/DDBJ whole genome shotgun (WGS) entry which is preliminary data.</text>
</comment>
<proteinExistence type="predicted"/>
<organism evidence="2 3">
    <name type="scientific">Erythrobacter rubeus</name>
    <dbReference type="NCBI Taxonomy" id="2760803"/>
    <lineage>
        <taxon>Bacteria</taxon>
        <taxon>Pseudomonadati</taxon>
        <taxon>Pseudomonadota</taxon>
        <taxon>Alphaproteobacteria</taxon>
        <taxon>Sphingomonadales</taxon>
        <taxon>Erythrobacteraceae</taxon>
        <taxon>Erythrobacter/Porphyrobacter group</taxon>
        <taxon>Erythrobacter</taxon>
    </lineage>
</organism>
<evidence type="ECO:0000313" key="2">
    <source>
        <dbReference type="EMBL" id="MBD2843075.1"/>
    </source>
</evidence>
<feature type="region of interest" description="Disordered" evidence="1">
    <location>
        <begin position="61"/>
        <end position="86"/>
    </location>
</feature>
<name>A0ABR8KU00_9SPHN</name>
<evidence type="ECO:0000313" key="3">
    <source>
        <dbReference type="Proteomes" id="UP000635384"/>
    </source>
</evidence>